<evidence type="ECO:0000313" key="3">
    <source>
        <dbReference type="Proteomes" id="UP000800093"/>
    </source>
</evidence>
<keyword evidence="3" id="KW-1185">Reference proteome</keyword>
<sequence>MFSPALGRVVRSTSSISAPSVCTISRPAAALSATQQPFTRPQHQRRPSSSKASIPPDGSNSTQQPTRASTAKAPARKLTGRAAKKGSATTQTLNVPHVPPTDYLQKPGMES</sequence>
<feature type="compositionally biased region" description="Polar residues" evidence="1">
    <location>
        <begin position="32"/>
        <end position="41"/>
    </location>
</feature>
<proteinExistence type="predicted"/>
<feature type="region of interest" description="Disordered" evidence="1">
    <location>
        <begin position="1"/>
        <end position="20"/>
    </location>
</feature>
<dbReference type="OrthoDB" id="5364404at2759"/>
<evidence type="ECO:0000256" key="1">
    <source>
        <dbReference type="SAM" id="MobiDB-lite"/>
    </source>
</evidence>
<feature type="region of interest" description="Disordered" evidence="1">
    <location>
        <begin position="30"/>
        <end position="111"/>
    </location>
</feature>
<gene>
    <name evidence="2" type="ORF">CC78DRAFT_529020</name>
</gene>
<feature type="compositionally biased region" description="Polar residues" evidence="1">
    <location>
        <begin position="11"/>
        <end position="20"/>
    </location>
</feature>
<feature type="compositionally biased region" description="Polar residues" evidence="1">
    <location>
        <begin position="49"/>
        <end position="69"/>
    </location>
</feature>
<organism evidence="2 3">
    <name type="scientific">Lojkania enalia</name>
    <dbReference type="NCBI Taxonomy" id="147567"/>
    <lineage>
        <taxon>Eukaryota</taxon>
        <taxon>Fungi</taxon>
        <taxon>Dikarya</taxon>
        <taxon>Ascomycota</taxon>
        <taxon>Pezizomycotina</taxon>
        <taxon>Dothideomycetes</taxon>
        <taxon>Pleosporomycetidae</taxon>
        <taxon>Pleosporales</taxon>
        <taxon>Pleosporales incertae sedis</taxon>
        <taxon>Lojkania</taxon>
    </lineage>
</organism>
<dbReference type="AlphaFoldDB" id="A0A9P4TP55"/>
<reference evidence="3" key="1">
    <citation type="journal article" date="2020" name="Stud. Mycol.">
        <title>101 Dothideomycetes genomes: A test case for predicting lifestyles and emergence of pathogens.</title>
        <authorList>
            <person name="Haridas S."/>
            <person name="Albert R."/>
            <person name="Binder M."/>
            <person name="Bloem J."/>
            <person name="LaButti K."/>
            <person name="Salamov A."/>
            <person name="Andreopoulos B."/>
            <person name="Baker S."/>
            <person name="Barry K."/>
            <person name="Bills G."/>
            <person name="Bluhm B."/>
            <person name="Cannon C."/>
            <person name="Castanera R."/>
            <person name="Culley D."/>
            <person name="Daum C."/>
            <person name="Ezra D."/>
            <person name="Gonzalez J."/>
            <person name="Henrissat B."/>
            <person name="Kuo A."/>
            <person name="Liang C."/>
            <person name="Lipzen A."/>
            <person name="Lutzoni F."/>
            <person name="Magnuson J."/>
            <person name="Mondo S."/>
            <person name="Nolan M."/>
            <person name="Ohm R."/>
            <person name="Pangilinan J."/>
            <person name="Park H.-J."/>
            <person name="Ramirez L."/>
            <person name="Alfaro M."/>
            <person name="Sun H."/>
            <person name="Tritt A."/>
            <person name="Yoshinaga Y."/>
            <person name="Zwiers L.-H."/>
            <person name="Turgeon B."/>
            <person name="Goodwin S."/>
            <person name="Spatafora J."/>
            <person name="Crous P."/>
            <person name="Grigoriev I."/>
        </authorList>
    </citation>
    <scope>NUCLEOTIDE SEQUENCE [LARGE SCALE GENOMIC DNA]</scope>
    <source>
        <strain evidence="3">CBS 304.66</strain>
    </source>
</reference>
<name>A0A9P4TP55_9PLEO</name>
<dbReference type="EMBL" id="ML986581">
    <property type="protein sequence ID" value="KAF2269856.1"/>
    <property type="molecule type" value="Genomic_DNA"/>
</dbReference>
<comment type="caution">
    <text evidence="2">The sequence shown here is derived from an EMBL/GenBank/DDBJ whole genome shotgun (WGS) entry which is preliminary data.</text>
</comment>
<protein>
    <submittedName>
        <fullName evidence="2">Uncharacterized protein</fullName>
    </submittedName>
</protein>
<accession>A0A9P4TP55</accession>
<feature type="compositionally biased region" description="Basic residues" evidence="1">
    <location>
        <begin position="74"/>
        <end position="84"/>
    </location>
</feature>
<dbReference type="Proteomes" id="UP000800093">
    <property type="component" value="Unassembled WGS sequence"/>
</dbReference>
<evidence type="ECO:0000313" key="2">
    <source>
        <dbReference type="EMBL" id="KAF2269856.1"/>
    </source>
</evidence>